<dbReference type="Proteomes" id="UP000639516">
    <property type="component" value="Unassembled WGS sequence"/>
</dbReference>
<dbReference type="Pfam" id="PF12697">
    <property type="entry name" value="Abhydrolase_6"/>
    <property type="match status" value="1"/>
</dbReference>
<dbReference type="InterPro" id="IPR029058">
    <property type="entry name" value="AB_hydrolase_fold"/>
</dbReference>
<feature type="domain" description="AB hydrolase-1" evidence="2">
    <location>
        <begin position="39"/>
        <end position="264"/>
    </location>
</feature>
<dbReference type="InterPro" id="IPR000073">
    <property type="entry name" value="AB_hydrolase_1"/>
</dbReference>
<name>A0ABR7UIP1_9BRAD</name>
<accession>A0ABR7UIP1</accession>
<proteinExistence type="predicted"/>
<comment type="caution">
    <text evidence="3">The sequence shown here is derived from an EMBL/GenBank/DDBJ whole genome shotgun (WGS) entry which is preliminary data.</text>
</comment>
<evidence type="ECO:0000256" key="1">
    <source>
        <dbReference type="SAM" id="SignalP"/>
    </source>
</evidence>
<evidence type="ECO:0000259" key="2">
    <source>
        <dbReference type="Pfam" id="PF12697"/>
    </source>
</evidence>
<dbReference type="PANTHER" id="PTHR10992">
    <property type="entry name" value="METHYLESTERASE FAMILY MEMBER"/>
    <property type="match status" value="1"/>
</dbReference>
<feature type="chain" id="PRO_5045911326" evidence="1">
    <location>
        <begin position="30"/>
        <end position="271"/>
    </location>
</feature>
<evidence type="ECO:0000313" key="4">
    <source>
        <dbReference type="Proteomes" id="UP000639516"/>
    </source>
</evidence>
<evidence type="ECO:0000313" key="3">
    <source>
        <dbReference type="EMBL" id="MBC9983339.1"/>
    </source>
</evidence>
<feature type="signal peptide" evidence="1">
    <location>
        <begin position="1"/>
        <end position="29"/>
    </location>
</feature>
<keyword evidence="4" id="KW-1185">Reference proteome</keyword>
<protein>
    <submittedName>
        <fullName evidence="3">Alpha/beta hydrolase</fullName>
    </submittedName>
</protein>
<reference evidence="3 4" key="1">
    <citation type="journal article" date="2020" name="Arch. Microbiol.">
        <title>Bradyrhizobium campsiandrae sp. nov., a nitrogen-fixing bacterial strain isolated from a native leguminous tree from the Amazon adapted to flooded conditions.</title>
        <authorList>
            <person name="Cabral Michel D."/>
            <person name="Martins da Costa E."/>
            <person name="Azarias Guimaraes A."/>
            <person name="Soares de Carvalho T."/>
            <person name="Santos de Castro Caputo P."/>
            <person name="Willems A."/>
            <person name="de Souza Moreira F.M."/>
        </authorList>
    </citation>
    <scope>NUCLEOTIDE SEQUENCE [LARGE SCALE GENOMIC DNA]</scope>
    <source>
        <strain evidence="4">INPA 384B</strain>
    </source>
</reference>
<dbReference type="InterPro" id="IPR006311">
    <property type="entry name" value="TAT_signal"/>
</dbReference>
<dbReference type="PROSITE" id="PS51318">
    <property type="entry name" value="TAT"/>
    <property type="match status" value="1"/>
</dbReference>
<dbReference type="RefSeq" id="WP_188101794.1">
    <property type="nucleotide sequence ID" value="NZ_JAANIH010000023.1"/>
</dbReference>
<dbReference type="EMBL" id="JAATTO010000067">
    <property type="protein sequence ID" value="MBC9983339.1"/>
    <property type="molecule type" value="Genomic_DNA"/>
</dbReference>
<dbReference type="InterPro" id="IPR045889">
    <property type="entry name" value="MES/HNL"/>
</dbReference>
<dbReference type="GO" id="GO:0016787">
    <property type="term" value="F:hydrolase activity"/>
    <property type="evidence" value="ECO:0007669"/>
    <property type="project" value="UniProtKB-KW"/>
</dbReference>
<dbReference type="SUPFAM" id="SSF53474">
    <property type="entry name" value="alpha/beta-Hydrolases"/>
    <property type="match status" value="1"/>
</dbReference>
<dbReference type="PANTHER" id="PTHR10992:SF1086">
    <property type="entry name" value="AB HYDROLASE-1 DOMAIN-CONTAINING PROTEIN"/>
    <property type="match status" value="1"/>
</dbReference>
<gene>
    <name evidence="3" type="ORF">HA482_34665</name>
</gene>
<sequence length="271" mass="29083">MSDSSLFDRRTCLSTLAAATLAAPLAAKADPVPVSRRTFVLIHGAWFGGWCWAKVADRLRDKGHRVFTPSLTGLGDRAHLAAPNVTLSTHVADVIDVLDSEELSDVVLVAHSYSGVPCAMVAERTSARIRRLIFLDAVLPEDGKPLSTLSSPKLWEERVAASKATPANGFPPPPVAAFGMADPDQADWLERRLRPQPIGTYLEPPKLAKPVGDGIDTVYVSCEAPAMAAIDPFRACARARPDWHFQSVSASHACMIADPQLTADTLAELVA</sequence>
<dbReference type="Gene3D" id="3.40.50.1820">
    <property type="entry name" value="alpha/beta hydrolase"/>
    <property type="match status" value="1"/>
</dbReference>
<keyword evidence="3" id="KW-0378">Hydrolase</keyword>
<keyword evidence="1" id="KW-0732">Signal</keyword>
<organism evidence="3 4">
    <name type="scientific">Bradyrhizobium campsiandrae</name>
    <dbReference type="NCBI Taxonomy" id="1729892"/>
    <lineage>
        <taxon>Bacteria</taxon>
        <taxon>Pseudomonadati</taxon>
        <taxon>Pseudomonadota</taxon>
        <taxon>Alphaproteobacteria</taxon>
        <taxon>Hyphomicrobiales</taxon>
        <taxon>Nitrobacteraceae</taxon>
        <taxon>Bradyrhizobium</taxon>
    </lineage>
</organism>